<comment type="caution">
    <text evidence="1">The sequence shown here is derived from an EMBL/GenBank/DDBJ whole genome shotgun (WGS) entry which is preliminary data.</text>
</comment>
<organism evidence="1 2">
    <name type="scientific">Vibrio jasicida</name>
    <dbReference type="NCBI Taxonomy" id="766224"/>
    <lineage>
        <taxon>Bacteria</taxon>
        <taxon>Pseudomonadati</taxon>
        <taxon>Pseudomonadota</taxon>
        <taxon>Gammaproteobacteria</taxon>
        <taxon>Vibrionales</taxon>
        <taxon>Vibrionaceae</taxon>
        <taxon>Vibrio</taxon>
    </lineage>
</organism>
<protein>
    <recommendedName>
        <fullName evidence="3">NAD/NADP transhydrogenase subunit beta</fullName>
    </recommendedName>
</protein>
<dbReference type="Proteomes" id="UP001295462">
    <property type="component" value="Unassembled WGS sequence"/>
</dbReference>
<dbReference type="RefSeq" id="WP_104034979.1">
    <property type="nucleotide sequence ID" value="NZ_CAKMTZ010000035.1"/>
</dbReference>
<dbReference type="AlphaFoldDB" id="A0AAU9QFW3"/>
<evidence type="ECO:0000313" key="1">
    <source>
        <dbReference type="EMBL" id="CAH1572828.1"/>
    </source>
</evidence>
<evidence type="ECO:0000313" key="2">
    <source>
        <dbReference type="Proteomes" id="UP001295462"/>
    </source>
</evidence>
<name>A0AAU9QFW3_9VIBR</name>
<evidence type="ECO:0008006" key="3">
    <source>
        <dbReference type="Google" id="ProtNLM"/>
    </source>
</evidence>
<proteinExistence type="predicted"/>
<accession>A0AAU9QFW3</accession>
<gene>
    <name evidence="1" type="ORF">THF1A12_120039</name>
</gene>
<sequence>MPIIFDPVFCVLNGREFSIEQYANNTLNVSDDAIRVKSHANNLEDRVQSLLENFSHHIHGFDIQAPVCVLLPRVSCKSVLKRISSVILSLFNLEANPLIRFYPYGEASLLMALSQLEELSHQNTVPWIIAINLAQGSSSKFDVYDSLVVARCVAVKEGLNVRTQSIDLELTPLNTATDNIVRQLGNASEQSFDELLLSIGIEEEPQWLNSIHFLSSWISAETRYIFSDSRTGPLGACGGLLKALSLCHRQRVKHVENFQVLQLDIETQGYAIGTIFNWCSE</sequence>
<dbReference type="EMBL" id="CAKMUD010000024">
    <property type="protein sequence ID" value="CAH1572828.1"/>
    <property type="molecule type" value="Genomic_DNA"/>
</dbReference>
<reference evidence="1" key="1">
    <citation type="submission" date="2022-01" db="EMBL/GenBank/DDBJ databases">
        <authorList>
            <person name="Lagorce A."/>
        </authorList>
    </citation>
    <scope>NUCLEOTIDE SEQUENCE</scope>
    <source>
        <strain evidence="1">Th15_F1_A12</strain>
    </source>
</reference>